<comment type="caution">
    <text evidence="2">The sequence shown here is derived from an EMBL/GenBank/DDBJ whole genome shotgun (WGS) entry which is preliminary data.</text>
</comment>
<proteinExistence type="predicted"/>
<evidence type="ECO:0000313" key="2">
    <source>
        <dbReference type="EMBL" id="HJC09923.1"/>
    </source>
</evidence>
<dbReference type="EMBL" id="DWWV01000042">
    <property type="protein sequence ID" value="HJC09923.1"/>
    <property type="molecule type" value="Genomic_DNA"/>
</dbReference>
<protein>
    <recommendedName>
        <fullName evidence="4">Alternate signal-mediated exported protein, CPF_0494 family</fullName>
    </recommendedName>
</protein>
<reference evidence="2" key="1">
    <citation type="journal article" date="2021" name="PeerJ">
        <title>Extensive microbial diversity within the chicken gut microbiome revealed by metagenomics and culture.</title>
        <authorList>
            <person name="Gilroy R."/>
            <person name="Ravi A."/>
            <person name="Getino M."/>
            <person name="Pursley I."/>
            <person name="Horton D.L."/>
            <person name="Alikhan N.F."/>
            <person name="Baker D."/>
            <person name="Gharbi K."/>
            <person name="Hall N."/>
            <person name="Watson M."/>
            <person name="Adriaenssens E.M."/>
            <person name="Foster-Nyarko E."/>
            <person name="Jarju S."/>
            <person name="Secka A."/>
            <person name="Antonio M."/>
            <person name="Oren A."/>
            <person name="Chaudhuri R.R."/>
            <person name="La Ragione R."/>
            <person name="Hildebrand F."/>
            <person name="Pallen M.J."/>
        </authorList>
    </citation>
    <scope>NUCLEOTIDE SEQUENCE</scope>
    <source>
        <strain evidence="2">ChiSxjej6B18-287</strain>
    </source>
</reference>
<sequence length="176" mass="19393">MKNRWIKNKTLALGAGAFLLTAGISAGTAMAYFTTYTQVSGTVPLSLGEIETIPDEEVTDWEKRVTIENTGDMECFVRVRAFAGSQYQDGLVYSGENWSLAADGYYYYSEILSPGERSGELRIAIDNMESNQSFNVIVVQESAPVIYDENGNPTGDWDHILDSAQDSYDGNEEVGE</sequence>
<dbReference type="Proteomes" id="UP000823893">
    <property type="component" value="Unassembled WGS sequence"/>
</dbReference>
<accession>A0A9D2N4P4</accession>
<keyword evidence="1" id="KW-0732">Signal</keyword>
<dbReference type="AlphaFoldDB" id="A0A9D2N4P4"/>
<evidence type="ECO:0008006" key="4">
    <source>
        <dbReference type="Google" id="ProtNLM"/>
    </source>
</evidence>
<name>A0A9D2N4P4_9FIRM</name>
<evidence type="ECO:0000256" key="1">
    <source>
        <dbReference type="SAM" id="SignalP"/>
    </source>
</evidence>
<reference evidence="2" key="2">
    <citation type="submission" date="2021-04" db="EMBL/GenBank/DDBJ databases">
        <authorList>
            <person name="Gilroy R."/>
        </authorList>
    </citation>
    <scope>NUCLEOTIDE SEQUENCE</scope>
    <source>
        <strain evidence="2">ChiSxjej6B18-287</strain>
    </source>
</reference>
<feature type="signal peptide" evidence="1">
    <location>
        <begin position="1"/>
        <end position="31"/>
    </location>
</feature>
<evidence type="ECO:0000313" key="3">
    <source>
        <dbReference type="Proteomes" id="UP000823893"/>
    </source>
</evidence>
<gene>
    <name evidence="2" type="ORF">H9935_03795</name>
</gene>
<organism evidence="2 3">
    <name type="scientific">Candidatus Blautia merdigallinarum</name>
    <dbReference type="NCBI Taxonomy" id="2838495"/>
    <lineage>
        <taxon>Bacteria</taxon>
        <taxon>Bacillati</taxon>
        <taxon>Bacillota</taxon>
        <taxon>Clostridia</taxon>
        <taxon>Lachnospirales</taxon>
        <taxon>Lachnospiraceae</taxon>
        <taxon>Blautia</taxon>
    </lineage>
</organism>
<feature type="chain" id="PRO_5039183800" description="Alternate signal-mediated exported protein, CPF_0494 family" evidence="1">
    <location>
        <begin position="32"/>
        <end position="176"/>
    </location>
</feature>